<accession>A0ABU0AD04</accession>
<reference evidence="1 2" key="1">
    <citation type="submission" date="2023-07" db="EMBL/GenBank/DDBJ databases">
        <title>Genomic Encyclopedia of Type Strains, Phase IV (KMG-IV): sequencing the most valuable type-strain genomes for metagenomic binning, comparative biology and taxonomic classification.</title>
        <authorList>
            <person name="Goeker M."/>
        </authorList>
    </citation>
    <scope>NUCLEOTIDE SEQUENCE [LARGE SCALE GENOMIC DNA]</scope>
    <source>
        <strain evidence="1 2">DSM 23494</strain>
    </source>
</reference>
<protein>
    <submittedName>
        <fullName evidence="1">Uncharacterized protein affecting Mg2+/Co2+ transport</fullName>
    </submittedName>
</protein>
<dbReference type="EMBL" id="JAUSUB010000003">
    <property type="protein sequence ID" value="MDQ0269124.1"/>
    <property type="molecule type" value="Genomic_DNA"/>
</dbReference>
<comment type="caution">
    <text evidence="1">The sequence shown here is derived from an EMBL/GenBank/DDBJ whole genome shotgun (WGS) entry which is preliminary data.</text>
</comment>
<organism evidence="1 2">
    <name type="scientific">Cytobacillus purgationiresistens</name>
    <dbReference type="NCBI Taxonomy" id="863449"/>
    <lineage>
        <taxon>Bacteria</taxon>
        <taxon>Bacillati</taxon>
        <taxon>Bacillota</taxon>
        <taxon>Bacilli</taxon>
        <taxon>Bacillales</taxon>
        <taxon>Bacillaceae</taxon>
        <taxon>Cytobacillus</taxon>
    </lineage>
</organism>
<sequence>MGIKDLENTSNDSIEVEEEGIVTAKTILKANDNTFYPAFLTLDMKQKGQIIGAYLIADQADHYDLIPFEIAKESIPKKKMNSSLLNIAP</sequence>
<name>A0ABU0AD04_9BACI</name>
<keyword evidence="2" id="KW-1185">Reference proteome</keyword>
<gene>
    <name evidence="1" type="ORF">J2S17_000994</name>
</gene>
<proteinExistence type="predicted"/>
<evidence type="ECO:0000313" key="1">
    <source>
        <dbReference type="EMBL" id="MDQ0269124.1"/>
    </source>
</evidence>
<evidence type="ECO:0000313" key="2">
    <source>
        <dbReference type="Proteomes" id="UP001238088"/>
    </source>
</evidence>
<dbReference type="RefSeq" id="WP_307472445.1">
    <property type="nucleotide sequence ID" value="NZ_JAUSUB010000003.1"/>
</dbReference>
<dbReference type="Proteomes" id="UP001238088">
    <property type="component" value="Unassembled WGS sequence"/>
</dbReference>